<accession>T1JES9</accession>
<evidence type="ECO:0000256" key="12">
    <source>
        <dbReference type="ARBA" id="ARBA00022955"/>
    </source>
</evidence>
<keyword evidence="11 18" id="KW-0067">ATP-binding</keyword>
<dbReference type="AlphaFoldDB" id="T1JES9"/>
<evidence type="ECO:0000256" key="18">
    <source>
        <dbReference type="PIRSR" id="PIRSR036639-1"/>
    </source>
</evidence>
<evidence type="ECO:0000256" key="17">
    <source>
        <dbReference type="ARBA" id="ARBA00034549"/>
    </source>
</evidence>
<evidence type="ECO:0000256" key="1">
    <source>
        <dbReference type="ARBA" id="ARBA00004514"/>
    </source>
</evidence>
<keyword evidence="7" id="KW-0808">Transferase</keyword>
<evidence type="ECO:0000256" key="11">
    <source>
        <dbReference type="ARBA" id="ARBA00022840"/>
    </source>
</evidence>
<dbReference type="STRING" id="126957.T1JES9"/>
<dbReference type="InterPro" id="IPR027417">
    <property type="entry name" value="P-loop_NTPase"/>
</dbReference>
<keyword evidence="8 18" id="KW-0547">Nucleotide-binding</keyword>
<keyword evidence="15" id="KW-1207">Sterol metabolism</keyword>
<dbReference type="PANTHER" id="PTHR13101:SF1">
    <property type="entry name" value="PHOSPHOMEVALONATE KINASE"/>
    <property type="match status" value="1"/>
</dbReference>
<keyword evidence="20" id="KW-1185">Reference proteome</keyword>
<evidence type="ECO:0000256" key="7">
    <source>
        <dbReference type="ARBA" id="ARBA00022679"/>
    </source>
</evidence>
<evidence type="ECO:0000313" key="20">
    <source>
        <dbReference type="Proteomes" id="UP000014500"/>
    </source>
</evidence>
<dbReference type="GO" id="GO:0005829">
    <property type="term" value="C:cytosol"/>
    <property type="evidence" value="ECO:0007669"/>
    <property type="project" value="UniProtKB-SubCell"/>
</dbReference>
<dbReference type="Gene3D" id="3.40.50.300">
    <property type="entry name" value="P-loop containing nucleotide triphosphate hydrolases"/>
    <property type="match status" value="1"/>
</dbReference>
<name>T1JES9_STRMM</name>
<evidence type="ECO:0000256" key="16">
    <source>
        <dbReference type="ARBA" id="ARBA00023221"/>
    </source>
</evidence>
<comment type="subcellular location">
    <subcellularLocation>
        <location evidence="1">Cytoplasm</location>
        <location evidence="1">Cytosol</location>
    </subcellularLocation>
</comment>
<dbReference type="EC" id="2.7.4.2" evidence="3"/>
<evidence type="ECO:0000256" key="6">
    <source>
        <dbReference type="ARBA" id="ARBA00022548"/>
    </source>
</evidence>
<keyword evidence="14" id="KW-0443">Lipid metabolism</keyword>
<dbReference type="FunFam" id="3.40.50.300:FF:001026">
    <property type="entry name" value="Phosphomevalonate kinase"/>
    <property type="match status" value="1"/>
</dbReference>
<keyword evidence="9" id="KW-0418">Kinase</keyword>
<protein>
    <recommendedName>
        <fullName evidence="17">Phosphomevalonate kinase</fullName>
        <ecNumber evidence="3">2.7.4.2</ecNumber>
    </recommendedName>
</protein>
<dbReference type="PIRSF" id="PIRSF036639">
    <property type="entry name" value="PMK_anim"/>
    <property type="match status" value="1"/>
</dbReference>
<dbReference type="Proteomes" id="UP000014500">
    <property type="component" value="Unassembled WGS sequence"/>
</dbReference>
<dbReference type="EnsemblMetazoa" id="SMAR012331-RA">
    <property type="protein sequence ID" value="SMAR012331-PA"/>
    <property type="gene ID" value="SMAR012331"/>
</dbReference>
<keyword evidence="13" id="KW-0756">Sterol biosynthesis</keyword>
<dbReference type="GO" id="GO:0004631">
    <property type="term" value="F:phosphomevalonate kinase activity"/>
    <property type="evidence" value="ECO:0007669"/>
    <property type="project" value="UniProtKB-EC"/>
</dbReference>
<comment type="pathway">
    <text evidence="2">Isoprenoid biosynthesis; isopentenyl diphosphate biosynthesis via mevalonate pathway; isopentenyl diphosphate from (R)-mevalonate: step 2/3.</text>
</comment>
<feature type="binding site" evidence="18">
    <location>
        <position position="171"/>
    </location>
    <ligand>
        <name>ATP</name>
        <dbReference type="ChEBI" id="CHEBI:30616"/>
    </ligand>
</feature>
<proteinExistence type="predicted"/>
<feature type="binding site" evidence="18">
    <location>
        <begin position="14"/>
        <end position="20"/>
    </location>
    <ligand>
        <name>ATP</name>
        <dbReference type="ChEBI" id="CHEBI:30616"/>
    </ligand>
</feature>
<evidence type="ECO:0000256" key="8">
    <source>
        <dbReference type="ARBA" id="ARBA00022741"/>
    </source>
</evidence>
<dbReference type="InterPro" id="IPR005919">
    <property type="entry name" value="Pmev_kin_anim"/>
</dbReference>
<evidence type="ECO:0000256" key="13">
    <source>
        <dbReference type="ARBA" id="ARBA00023011"/>
    </source>
</evidence>
<organism evidence="19 20">
    <name type="scientific">Strigamia maritima</name>
    <name type="common">European centipede</name>
    <name type="synonym">Geophilus maritimus</name>
    <dbReference type="NCBI Taxonomy" id="126957"/>
    <lineage>
        <taxon>Eukaryota</taxon>
        <taxon>Metazoa</taxon>
        <taxon>Ecdysozoa</taxon>
        <taxon>Arthropoda</taxon>
        <taxon>Myriapoda</taxon>
        <taxon>Chilopoda</taxon>
        <taxon>Pleurostigmophora</taxon>
        <taxon>Geophilomorpha</taxon>
        <taxon>Linotaeniidae</taxon>
        <taxon>Strigamia</taxon>
    </lineage>
</organism>
<reference evidence="19" key="2">
    <citation type="submission" date="2015-02" db="UniProtKB">
        <authorList>
            <consortium name="EnsemblMetazoa"/>
        </authorList>
    </citation>
    <scope>IDENTIFICATION</scope>
</reference>
<dbReference type="PANTHER" id="PTHR13101">
    <property type="entry name" value="PHOSPHOMEVALONATE KINASE"/>
    <property type="match status" value="1"/>
</dbReference>
<reference evidence="20" key="1">
    <citation type="submission" date="2011-05" db="EMBL/GenBank/DDBJ databases">
        <authorList>
            <person name="Richards S.R."/>
            <person name="Qu J."/>
            <person name="Jiang H."/>
            <person name="Jhangiani S.N."/>
            <person name="Agravi P."/>
            <person name="Goodspeed R."/>
            <person name="Gross S."/>
            <person name="Mandapat C."/>
            <person name="Jackson L."/>
            <person name="Mathew T."/>
            <person name="Pu L."/>
            <person name="Thornton R."/>
            <person name="Saada N."/>
            <person name="Wilczek-Boney K.B."/>
            <person name="Lee S."/>
            <person name="Kovar C."/>
            <person name="Wu Y."/>
            <person name="Scherer S.E."/>
            <person name="Worley K.C."/>
            <person name="Muzny D.M."/>
            <person name="Gibbs R."/>
        </authorList>
    </citation>
    <scope>NUCLEOTIDE SEQUENCE</scope>
    <source>
        <strain evidence="20">Brora</strain>
    </source>
</reference>
<keyword evidence="10" id="KW-0152">Cholesterol biosynthesis</keyword>
<evidence type="ECO:0000256" key="9">
    <source>
        <dbReference type="ARBA" id="ARBA00022777"/>
    </source>
</evidence>
<dbReference type="HOGENOM" id="CLU_092097_0_0_1"/>
<evidence type="ECO:0000256" key="5">
    <source>
        <dbReference type="ARBA" id="ARBA00022516"/>
    </source>
</evidence>
<keyword evidence="4" id="KW-0963">Cytoplasm</keyword>
<keyword evidence="12" id="KW-0752">Steroid biosynthesis</keyword>
<dbReference type="GO" id="GO:0019287">
    <property type="term" value="P:isopentenyl diphosphate biosynthetic process, mevalonate pathway"/>
    <property type="evidence" value="ECO:0007669"/>
    <property type="project" value="UniProtKB-UniPathway"/>
</dbReference>
<evidence type="ECO:0000256" key="3">
    <source>
        <dbReference type="ARBA" id="ARBA00012958"/>
    </source>
</evidence>
<dbReference type="UniPathway" id="UPA00057">
    <property type="reaction ID" value="UER00099"/>
</dbReference>
<evidence type="ECO:0000256" key="4">
    <source>
        <dbReference type="ARBA" id="ARBA00022490"/>
    </source>
</evidence>
<dbReference type="eggNOG" id="ENOG502RXWP">
    <property type="taxonomic scope" value="Eukaryota"/>
</dbReference>
<evidence type="ECO:0000256" key="14">
    <source>
        <dbReference type="ARBA" id="ARBA00023098"/>
    </source>
</evidence>
<evidence type="ECO:0000256" key="10">
    <source>
        <dbReference type="ARBA" id="ARBA00022778"/>
    </source>
</evidence>
<dbReference type="GO" id="GO:0006695">
    <property type="term" value="P:cholesterol biosynthetic process"/>
    <property type="evidence" value="ECO:0007669"/>
    <property type="project" value="UniProtKB-KW"/>
</dbReference>
<dbReference type="GO" id="GO:0005524">
    <property type="term" value="F:ATP binding"/>
    <property type="evidence" value="ECO:0007669"/>
    <property type="project" value="UniProtKB-KW"/>
</dbReference>
<dbReference type="Pfam" id="PF04275">
    <property type="entry name" value="P-mevalo_kinase"/>
    <property type="match status" value="1"/>
</dbReference>
<keyword evidence="16" id="KW-0753">Steroid metabolism</keyword>
<keyword evidence="6" id="KW-0153">Cholesterol metabolism</keyword>
<keyword evidence="5" id="KW-0444">Lipid biosynthesis</keyword>
<feature type="binding site" evidence="18">
    <location>
        <position position="142"/>
    </location>
    <ligand>
        <name>ATP</name>
        <dbReference type="ChEBI" id="CHEBI:30616"/>
    </ligand>
</feature>
<dbReference type="EMBL" id="JH432130">
    <property type="status" value="NOT_ANNOTATED_CDS"/>
    <property type="molecule type" value="Genomic_DNA"/>
</dbReference>
<dbReference type="OMA" id="YGFFCRA"/>
<dbReference type="SUPFAM" id="SSF52540">
    <property type="entry name" value="P-loop containing nucleoside triphosphate hydrolases"/>
    <property type="match status" value="1"/>
</dbReference>
<evidence type="ECO:0000256" key="2">
    <source>
        <dbReference type="ARBA" id="ARBA00005017"/>
    </source>
</evidence>
<dbReference type="NCBIfam" id="TIGR01223">
    <property type="entry name" value="Pmev_kin_anim"/>
    <property type="match status" value="1"/>
</dbReference>
<dbReference type="PhylomeDB" id="T1JES9"/>
<evidence type="ECO:0000256" key="15">
    <source>
        <dbReference type="ARBA" id="ARBA00023166"/>
    </source>
</evidence>
<evidence type="ECO:0000313" key="19">
    <source>
        <dbReference type="EnsemblMetazoa" id="SMAR012331-PA"/>
    </source>
</evidence>
<sequence>MAHNPYFVLLISGKRKCGKDYLAEKLVDLFGHQHLVCKITISEPLKAEYANIYGLDSCRLMESSAYKEEFRTSMIKWGEKIRSQDPGYFCRKAIEQTKAIQFPIWVITDIRRQTDLDYFQNSFGDKVKTVRITAEDNIRQQRHWAYTHGVDDAESECDLDNVSSWNWIVNNSGNDIAVMKTLQEIKDKAQAIVPPFVYNMLQ</sequence>